<organism evidence="2 3">
    <name type="scientific">Lupinus albus</name>
    <name type="common">White lupine</name>
    <name type="synonym">Lupinus termis</name>
    <dbReference type="NCBI Taxonomy" id="3870"/>
    <lineage>
        <taxon>Eukaryota</taxon>
        <taxon>Viridiplantae</taxon>
        <taxon>Streptophyta</taxon>
        <taxon>Embryophyta</taxon>
        <taxon>Tracheophyta</taxon>
        <taxon>Spermatophyta</taxon>
        <taxon>Magnoliopsida</taxon>
        <taxon>eudicotyledons</taxon>
        <taxon>Gunneridae</taxon>
        <taxon>Pentapetalae</taxon>
        <taxon>rosids</taxon>
        <taxon>fabids</taxon>
        <taxon>Fabales</taxon>
        <taxon>Fabaceae</taxon>
        <taxon>Papilionoideae</taxon>
        <taxon>50 kb inversion clade</taxon>
        <taxon>genistoids sensu lato</taxon>
        <taxon>core genistoids</taxon>
        <taxon>Genisteae</taxon>
        <taxon>Lupinus</taxon>
    </lineage>
</organism>
<keyword evidence="3" id="KW-1185">Reference proteome</keyword>
<reference evidence="3" key="1">
    <citation type="journal article" date="2020" name="Nat. Commun.">
        <title>Genome sequence of the cluster root forming white lupin.</title>
        <authorList>
            <person name="Hufnagel B."/>
            <person name="Marques A."/>
            <person name="Soriano A."/>
            <person name="Marques L."/>
            <person name="Divol F."/>
            <person name="Doumas P."/>
            <person name="Sallet E."/>
            <person name="Mancinotti D."/>
            <person name="Carrere S."/>
            <person name="Marande W."/>
            <person name="Arribat S."/>
            <person name="Keller J."/>
            <person name="Huneau C."/>
            <person name="Blein T."/>
            <person name="Aime D."/>
            <person name="Laguerre M."/>
            <person name="Taylor J."/>
            <person name="Schubert V."/>
            <person name="Nelson M."/>
            <person name="Geu-Flores F."/>
            <person name="Crespi M."/>
            <person name="Gallardo-Guerrero K."/>
            <person name="Delaux P.-M."/>
            <person name="Salse J."/>
            <person name="Berges H."/>
            <person name="Guyot R."/>
            <person name="Gouzy J."/>
            <person name="Peret B."/>
        </authorList>
    </citation>
    <scope>NUCLEOTIDE SEQUENCE [LARGE SCALE GENOMIC DNA]</scope>
    <source>
        <strain evidence="3">cv. Amiga</strain>
    </source>
</reference>
<dbReference type="AlphaFoldDB" id="A0A6A4P0S5"/>
<gene>
    <name evidence="2" type="ORF">Lalb_Chr17g0336321</name>
</gene>
<dbReference type="OrthoDB" id="1584003at2759"/>
<evidence type="ECO:0000313" key="2">
    <source>
        <dbReference type="EMBL" id="KAE9595212.1"/>
    </source>
</evidence>
<proteinExistence type="predicted"/>
<evidence type="ECO:0008006" key="4">
    <source>
        <dbReference type="Google" id="ProtNLM"/>
    </source>
</evidence>
<sequence>MESKHETPSIILRLMGLDDVRPRHHVRNTQKVLSEKYHQKVASIGVRKKRSSGQHDSFTTSTGEKEESVDDLKVVKTIRRDEHHNPSKGNGKEKGVQRMILDDASYLSDNGKPETSADAISSFNYEKSVNSWKMAEQRGNGLKYSSFHGSCKNSRFADGLLEDMFCPKIKRAYPEIKDRKRTSYHMDFHTESSKSFSKVSENVSTRTENVTNKVLDNASSSFFGRNEASANSFDMLKPASNVSVNEIQCNSAFLYSNGSSVLHCHGSTYHQLPLISEHGNGARNFSYQSGYSNDKIGRNIRSKVADNHGTMTNDNLFQKYWGLRKNASVNYPTLKSKYQNINRSDCFEENRMEENCIGLHKLKKRCYGNDLSDQKPMLLQLSRSEPSPNFIDNRALHGTCLMDDEMKNYKHEDSNMSTQNSTSPNLSVDCSVSDAKIEVLGRSHIHPSKPQTESKDSDFQNHGLHASIQKVLFLCLRISSIVHSFSISCYDIIRQLKIIKKF</sequence>
<dbReference type="EMBL" id="WOCE01000017">
    <property type="protein sequence ID" value="KAE9595212.1"/>
    <property type="molecule type" value="Genomic_DNA"/>
</dbReference>
<name>A0A6A4P0S5_LUPAL</name>
<dbReference type="PANTHER" id="PTHR46836">
    <property type="entry name" value="AFADIN"/>
    <property type="match status" value="1"/>
</dbReference>
<dbReference type="PANTHER" id="PTHR46836:SF7">
    <property type="entry name" value="PHOSPHATIDYLINOSITOL N-ACETYGLUCOSAMINLYTRANSFERASE SUBUNIT P-LIKE PROTEIN"/>
    <property type="match status" value="1"/>
</dbReference>
<evidence type="ECO:0000256" key="1">
    <source>
        <dbReference type="SAM" id="MobiDB-lite"/>
    </source>
</evidence>
<accession>A0A6A4P0S5</accession>
<evidence type="ECO:0000313" key="3">
    <source>
        <dbReference type="Proteomes" id="UP000447434"/>
    </source>
</evidence>
<feature type="region of interest" description="Disordered" evidence="1">
    <location>
        <begin position="43"/>
        <end position="70"/>
    </location>
</feature>
<protein>
    <recommendedName>
        <fullName evidence="4">DUF3741 domain-containing protein</fullName>
    </recommendedName>
</protein>
<comment type="caution">
    <text evidence="2">The sequence shown here is derived from an EMBL/GenBank/DDBJ whole genome shotgun (WGS) entry which is preliminary data.</text>
</comment>
<dbReference type="Proteomes" id="UP000447434">
    <property type="component" value="Chromosome 17"/>
</dbReference>